<keyword evidence="3" id="KW-1185">Reference proteome</keyword>
<accession>A0A2K8UER7</accession>
<reference evidence="2 3" key="1">
    <citation type="submission" date="2017-03" db="EMBL/GenBank/DDBJ databases">
        <title>Complete genome sequence of Candidatus 'Thiodictyon syntrophicum' sp. nov. strain Cad16T, a photolithoautotroph purple sulfur bacterium isolated from an alpine meromictic lake.</title>
        <authorList>
            <person name="Luedin S.M."/>
            <person name="Pothier J.F."/>
            <person name="Danza F."/>
            <person name="Storelli N."/>
            <person name="Wittwer M."/>
            <person name="Tonolla M."/>
        </authorList>
    </citation>
    <scope>NUCLEOTIDE SEQUENCE [LARGE SCALE GENOMIC DNA]</scope>
    <source>
        <strain evidence="2 3">Cad16T</strain>
    </source>
</reference>
<dbReference type="CDD" id="cd07713">
    <property type="entry name" value="DHPS-like_MBL-fold"/>
    <property type="match status" value="1"/>
</dbReference>
<organism evidence="2 3">
    <name type="scientific">Candidatus Thiodictyon syntrophicum</name>
    <dbReference type="NCBI Taxonomy" id="1166950"/>
    <lineage>
        <taxon>Bacteria</taxon>
        <taxon>Pseudomonadati</taxon>
        <taxon>Pseudomonadota</taxon>
        <taxon>Gammaproteobacteria</taxon>
        <taxon>Chromatiales</taxon>
        <taxon>Chromatiaceae</taxon>
        <taxon>Thiodictyon</taxon>
    </lineage>
</organism>
<protein>
    <submittedName>
        <fullName evidence="2">MBL fold metallo-hydrolase</fullName>
    </submittedName>
</protein>
<dbReference type="KEGG" id="tsy:THSYN_26145"/>
<gene>
    <name evidence="2" type="ORF">THSYN_26145</name>
</gene>
<dbReference type="InterPro" id="IPR036866">
    <property type="entry name" value="RibonucZ/Hydroxyglut_hydro"/>
</dbReference>
<keyword evidence="2" id="KW-0378">Hydrolase</keyword>
<dbReference type="PANTHER" id="PTHR13754:SF13">
    <property type="entry name" value="METALLO-BETA-LACTAMASE SUPERFAMILY PROTEIN (AFU_ORTHOLOGUE AFUA_3G07630)"/>
    <property type="match status" value="1"/>
</dbReference>
<dbReference type="PANTHER" id="PTHR13754">
    <property type="entry name" value="METALLO-BETA-LACTAMASE SUPERFAMILY PROTEIN"/>
    <property type="match status" value="1"/>
</dbReference>
<evidence type="ECO:0000259" key="1">
    <source>
        <dbReference type="Pfam" id="PF12706"/>
    </source>
</evidence>
<dbReference type="GO" id="GO:0016740">
    <property type="term" value="F:transferase activity"/>
    <property type="evidence" value="ECO:0007669"/>
    <property type="project" value="TreeGrafter"/>
</dbReference>
<dbReference type="InterPro" id="IPR052926">
    <property type="entry name" value="Metallo-beta-lactamase_dom"/>
</dbReference>
<dbReference type="EMBL" id="CP020370">
    <property type="protein sequence ID" value="AUB84074.1"/>
    <property type="molecule type" value="Genomic_DNA"/>
</dbReference>
<dbReference type="Gene3D" id="3.60.15.10">
    <property type="entry name" value="Ribonuclease Z/Hydroxyacylglutathione hydrolase-like"/>
    <property type="match status" value="1"/>
</dbReference>
<evidence type="ECO:0000313" key="2">
    <source>
        <dbReference type="EMBL" id="AUB84074.1"/>
    </source>
</evidence>
<evidence type="ECO:0000313" key="3">
    <source>
        <dbReference type="Proteomes" id="UP000232638"/>
    </source>
</evidence>
<dbReference type="GO" id="GO:0016787">
    <property type="term" value="F:hydrolase activity"/>
    <property type="evidence" value="ECO:0007669"/>
    <property type="project" value="UniProtKB-KW"/>
</dbReference>
<dbReference type="OrthoDB" id="9803916at2"/>
<feature type="domain" description="Metallo-beta-lactamase" evidence="1">
    <location>
        <begin position="89"/>
        <end position="156"/>
    </location>
</feature>
<dbReference type="Proteomes" id="UP000232638">
    <property type="component" value="Chromosome"/>
</dbReference>
<dbReference type="AlphaFoldDB" id="A0A2K8UER7"/>
<dbReference type="InterPro" id="IPR041712">
    <property type="entry name" value="DHPS-like_MBL-fold"/>
</dbReference>
<dbReference type="RefSeq" id="WP_100921742.1">
    <property type="nucleotide sequence ID" value="NZ_CP020370.1"/>
</dbReference>
<dbReference type="InterPro" id="IPR001279">
    <property type="entry name" value="Metallo-B-lactamas"/>
</dbReference>
<name>A0A2K8UER7_9GAMM</name>
<dbReference type="SUPFAM" id="SSF56281">
    <property type="entry name" value="Metallo-hydrolase/oxidoreductase"/>
    <property type="match status" value="1"/>
</dbReference>
<sequence length="320" mass="34364">MQDLKPSTLASAPSAQPFSIGTLRHLRILCISEVGWLDTPTLLADIAAAGGQGANQYQVPWPPFAQLHADNAAGAAALIEAETADGALHRVLFDTGWNPAWMQRRFAEEGVDRLLAQGAIDCLVISHEHFDHFWGIGVTLKLCPSLPIYIPAGFHPEGLDLIKRYGHTGPLITVPPQQPLTLFPGCALVQFPMQTLLQVEGENVLYFDIADKGLAMVTGCGHGGVLNLLDYARRTFVGGDRLYAVYGGLHIAPFDDWNAEKDQVIAALADYGIAHFGCNHCTGALAVEKMIAAGLPVVRGKAEHGSKTDLFLGNGEVLEL</sequence>
<dbReference type="Pfam" id="PF12706">
    <property type="entry name" value="Lactamase_B_2"/>
    <property type="match status" value="1"/>
</dbReference>
<proteinExistence type="predicted"/>